<dbReference type="RefSeq" id="WP_346076829.1">
    <property type="nucleotide sequence ID" value="NZ_BAAARB010000016.1"/>
</dbReference>
<feature type="transmembrane region" description="Helical" evidence="1">
    <location>
        <begin position="20"/>
        <end position="43"/>
    </location>
</feature>
<gene>
    <name evidence="2" type="ORF">GCM10009855_27950</name>
</gene>
<accession>A0ABN3HRR7</accession>
<reference evidence="2 3" key="1">
    <citation type="journal article" date="2019" name="Int. J. Syst. Evol. Microbiol.">
        <title>The Global Catalogue of Microorganisms (GCM) 10K type strain sequencing project: providing services to taxonomists for standard genome sequencing and annotation.</title>
        <authorList>
            <consortium name="The Broad Institute Genomics Platform"/>
            <consortium name="The Broad Institute Genome Sequencing Center for Infectious Disease"/>
            <person name="Wu L."/>
            <person name="Ma J."/>
        </authorList>
    </citation>
    <scope>NUCLEOTIDE SEQUENCE [LARGE SCALE GENOMIC DNA]</scope>
    <source>
        <strain evidence="2 3">JCM 16227</strain>
    </source>
</reference>
<dbReference type="Pfam" id="PF11271">
    <property type="entry name" value="PorA"/>
    <property type="match status" value="1"/>
</dbReference>
<keyword evidence="1" id="KW-0472">Membrane</keyword>
<dbReference type="Proteomes" id="UP001501170">
    <property type="component" value="Unassembled WGS sequence"/>
</dbReference>
<organism evidence="2 3">
    <name type="scientific">Gordonia cholesterolivorans</name>
    <dbReference type="NCBI Taxonomy" id="559625"/>
    <lineage>
        <taxon>Bacteria</taxon>
        <taxon>Bacillati</taxon>
        <taxon>Actinomycetota</taxon>
        <taxon>Actinomycetes</taxon>
        <taxon>Mycobacteriales</taxon>
        <taxon>Gordoniaceae</taxon>
        <taxon>Gordonia</taxon>
    </lineage>
</organism>
<proteinExistence type="predicted"/>
<dbReference type="EMBL" id="BAAARB010000016">
    <property type="protein sequence ID" value="GAA2386217.1"/>
    <property type="molecule type" value="Genomic_DNA"/>
</dbReference>
<evidence type="ECO:0000313" key="2">
    <source>
        <dbReference type="EMBL" id="GAA2386217.1"/>
    </source>
</evidence>
<name>A0ABN3HRR7_9ACTN</name>
<feature type="transmembrane region" description="Helical" evidence="1">
    <location>
        <begin position="337"/>
        <end position="358"/>
    </location>
</feature>
<evidence type="ECO:0000313" key="3">
    <source>
        <dbReference type="Proteomes" id="UP001501170"/>
    </source>
</evidence>
<keyword evidence="3" id="KW-1185">Reference proteome</keyword>
<evidence type="ECO:0008006" key="4">
    <source>
        <dbReference type="Google" id="ProtNLM"/>
    </source>
</evidence>
<keyword evidence="1" id="KW-0812">Transmembrane</keyword>
<sequence length="374" mass="40165">MSDAAPDSPRTGPRWSTRDLIAPTAFFLGALLLAAAVAMGPIIGPGLRKLPLSVDQTWIADSSDDTTVLDRCSIDSPAARVLEAHLQQRRRTVAVRPSDSDVVTLQAATALGVDSYLVDGRAQDAERVCAEPTLAATIDRVTVNRVTASPTGRSEIQYDDKHAAVAVPDRRGRTYALPYGFDDPGDYFDVTTRQTVPLQAAGETEIDGRRVVRLRAVIPDTDLGALGTDPRGVITRPASWFGTFPGVAPSRRLTASLHHRATRDLFVDTATGVVVDERIEIEEEYRFAPGEAGSNPALTGFRLPNLSTVLTGDRQSRIDGADAARHRARPVTLVTRTLPVALGAVGVLALIGGAVYVYRTGVRNGREDDGVRKR</sequence>
<keyword evidence="1" id="KW-1133">Transmembrane helix</keyword>
<protein>
    <recommendedName>
        <fullName evidence="4">DUF3068 domain-containing protein</fullName>
    </recommendedName>
</protein>
<evidence type="ECO:0000256" key="1">
    <source>
        <dbReference type="SAM" id="Phobius"/>
    </source>
</evidence>
<dbReference type="InterPro" id="IPR021424">
    <property type="entry name" value="PorA"/>
</dbReference>
<comment type="caution">
    <text evidence="2">The sequence shown here is derived from an EMBL/GenBank/DDBJ whole genome shotgun (WGS) entry which is preliminary data.</text>
</comment>